<proteinExistence type="predicted"/>
<sequence>MRRLAEVESEVDAIRSGMGNGSYFTEQEINLVQLIRTMENKLDKTSTKIAETIHIKHAYEAIRDKLIGDSSTYTMTLESMAAEIRQCSAKLTELKASSVEAVHLRDKTLEELKEHEQLLFAQQKRQELELFNMRRTLNLLKEQPIPTKTLPVDDDIEKSDENDQLTGEDPTSSDGQSLLTQLEAIHSNLKTATGVSDNNEIEKMFVQFERSTASLRKLSEEVEIRAKLLRSQNGRLKEIFQELLRIGSAKTSENSTQTTAQARMALLKIKMNAMRGELSRLRQLLTYVHLAVEHIYVKLQMTPSTSKGAKKQAAVILQHLIEIHLPDLMLQCLDYQDQLDNDLDDYNLAVEIANMTQEESMKLMRTDQFYTSLQRKVPRHNTRVMPNWMRRPKKETDEEDNVEWRSRNDLKHRSAYITLVNKHHPSKR</sequence>
<comment type="caution">
    <text evidence="2">The sequence shown here is derived from an EMBL/GenBank/DDBJ whole genome shotgun (WGS) entry which is preliminary data.</text>
</comment>
<organism evidence="2 3">
    <name type="scientific">Taenia crassiceps</name>
    <dbReference type="NCBI Taxonomy" id="6207"/>
    <lineage>
        <taxon>Eukaryota</taxon>
        <taxon>Metazoa</taxon>
        <taxon>Spiralia</taxon>
        <taxon>Lophotrochozoa</taxon>
        <taxon>Platyhelminthes</taxon>
        <taxon>Cestoda</taxon>
        <taxon>Eucestoda</taxon>
        <taxon>Cyclophyllidea</taxon>
        <taxon>Taeniidae</taxon>
        <taxon>Taenia</taxon>
    </lineage>
</organism>
<evidence type="ECO:0000256" key="1">
    <source>
        <dbReference type="SAM" id="MobiDB-lite"/>
    </source>
</evidence>
<dbReference type="PANTHER" id="PTHR46518:SF1">
    <property type="entry name" value="OUTER DYNEIN ARM-DOCKING COMPLEX SUBUNIT 3"/>
    <property type="match status" value="1"/>
</dbReference>
<accession>A0ABR4QQK2</accession>
<feature type="region of interest" description="Disordered" evidence="1">
    <location>
        <begin position="148"/>
        <end position="176"/>
    </location>
</feature>
<gene>
    <name evidence="2" type="ORF">TcWFU_001326</name>
</gene>
<evidence type="ECO:0000313" key="2">
    <source>
        <dbReference type="EMBL" id="KAL5111353.1"/>
    </source>
</evidence>
<keyword evidence="3" id="KW-1185">Reference proteome</keyword>
<dbReference type="PANTHER" id="PTHR46518">
    <property type="entry name" value="COILED-COIL DOMAIN-CONTAINING PROTEIN 151"/>
    <property type="match status" value="1"/>
</dbReference>
<dbReference type="InterPro" id="IPR033192">
    <property type="entry name" value="ODAD3"/>
</dbReference>
<name>A0ABR4QQK2_9CEST</name>
<dbReference type="Proteomes" id="UP001651158">
    <property type="component" value="Unassembled WGS sequence"/>
</dbReference>
<dbReference type="EMBL" id="JAKROA010000001">
    <property type="protein sequence ID" value="KAL5111353.1"/>
    <property type="molecule type" value="Genomic_DNA"/>
</dbReference>
<evidence type="ECO:0000313" key="3">
    <source>
        <dbReference type="Proteomes" id="UP001651158"/>
    </source>
</evidence>
<reference evidence="2 3" key="1">
    <citation type="journal article" date="2022" name="Front. Cell. Infect. Microbiol.">
        <title>The Genomes of Two Strains of Taenia crassiceps the Animal Model for the Study of Human Cysticercosis.</title>
        <authorList>
            <person name="Bobes R.J."/>
            <person name="Estrada K."/>
            <person name="Rios-Valencia D.G."/>
            <person name="Calderon-Gallegos A."/>
            <person name="de la Torre P."/>
            <person name="Carrero J.C."/>
            <person name="Sanchez-Flores A."/>
            <person name="Laclette J.P."/>
        </authorList>
    </citation>
    <scope>NUCLEOTIDE SEQUENCE [LARGE SCALE GENOMIC DNA]</scope>
    <source>
        <strain evidence="2">WFUcys</strain>
    </source>
</reference>
<protein>
    <submittedName>
        <fullName evidence="2">Uncharacterized protein</fullName>
    </submittedName>
</protein>
<feature type="compositionally biased region" description="Acidic residues" evidence="1">
    <location>
        <begin position="152"/>
        <end position="163"/>
    </location>
</feature>